<dbReference type="GO" id="GO:0006874">
    <property type="term" value="P:intracellular calcium ion homeostasis"/>
    <property type="evidence" value="ECO:0007669"/>
    <property type="project" value="TreeGrafter"/>
</dbReference>
<evidence type="ECO:0000256" key="1">
    <source>
        <dbReference type="ARBA" id="ARBA00004141"/>
    </source>
</evidence>
<feature type="transmembrane region" description="Helical" evidence="5">
    <location>
        <begin position="238"/>
        <end position="261"/>
    </location>
</feature>
<dbReference type="AlphaFoldDB" id="A0A4V3EJF7"/>
<accession>A0A4V3EJF7</accession>
<gene>
    <name evidence="7" type="ORF">BDK89_3775</name>
</gene>
<evidence type="ECO:0000313" key="7">
    <source>
        <dbReference type="EMBL" id="TDT18158.1"/>
    </source>
</evidence>
<feature type="transmembrane region" description="Helical" evidence="5">
    <location>
        <begin position="126"/>
        <end position="143"/>
    </location>
</feature>
<feature type="transmembrane region" description="Helical" evidence="5">
    <location>
        <begin position="103"/>
        <end position="120"/>
    </location>
</feature>
<keyword evidence="4 5" id="KW-0472">Membrane</keyword>
<dbReference type="GO" id="GO:0005886">
    <property type="term" value="C:plasma membrane"/>
    <property type="evidence" value="ECO:0007669"/>
    <property type="project" value="TreeGrafter"/>
</dbReference>
<dbReference type="Gene3D" id="1.20.1420.30">
    <property type="entry name" value="NCX, central ion-binding region"/>
    <property type="match status" value="1"/>
</dbReference>
<dbReference type="GO" id="GO:0008273">
    <property type="term" value="F:calcium, potassium:sodium antiporter activity"/>
    <property type="evidence" value="ECO:0007669"/>
    <property type="project" value="TreeGrafter"/>
</dbReference>
<evidence type="ECO:0000256" key="2">
    <source>
        <dbReference type="ARBA" id="ARBA00022692"/>
    </source>
</evidence>
<dbReference type="InterPro" id="IPR044880">
    <property type="entry name" value="NCX_ion-bd_dom_sf"/>
</dbReference>
<protein>
    <submittedName>
        <fullName evidence="7">Cation:H+ antiporter</fullName>
    </submittedName>
</protein>
<comment type="caution">
    <text evidence="7">The sequence shown here is derived from an EMBL/GenBank/DDBJ whole genome shotgun (WGS) entry which is preliminary data.</text>
</comment>
<keyword evidence="8" id="KW-1185">Reference proteome</keyword>
<sequence>MLLGVAAIIVGVAALAWAADQFVIGAARVALIRNVPSLVVGVVIVGFGTSAPELLVSALAVLDDNTAVAVGNVVGSNLANLTLLLGIGAVIVALTVESRTVRLEAPLVLAATIAFALAVQGGIQRWEGVLLVAGLAGSLVVIARKPGAEPTDAVGDDVIELADAEHHRFGVEVGRTVAGLVATVATAQLLLWGAMRVADETGLSGGFVGVTLVAVGTSLPELVTVIQSARRHETDLIVGNLLGSNLFNALAVGGVIGILGAPPLDDTSLTIVGAGAAVVAAGLATIAMATRRTVTRTEGIVLIVAYVATIPLLT</sequence>
<evidence type="ECO:0000256" key="5">
    <source>
        <dbReference type="SAM" id="Phobius"/>
    </source>
</evidence>
<organism evidence="7 8">
    <name type="scientific">Ilumatobacter fluminis</name>
    <dbReference type="NCBI Taxonomy" id="467091"/>
    <lineage>
        <taxon>Bacteria</taxon>
        <taxon>Bacillati</taxon>
        <taxon>Actinomycetota</taxon>
        <taxon>Acidimicrobiia</taxon>
        <taxon>Acidimicrobiales</taxon>
        <taxon>Ilumatobacteraceae</taxon>
        <taxon>Ilumatobacter</taxon>
    </lineage>
</organism>
<dbReference type="Proteomes" id="UP000294558">
    <property type="component" value="Unassembled WGS sequence"/>
</dbReference>
<feature type="transmembrane region" description="Helical" evidence="5">
    <location>
        <begin position="207"/>
        <end position="226"/>
    </location>
</feature>
<reference evidence="7 8" key="1">
    <citation type="submission" date="2019-03" db="EMBL/GenBank/DDBJ databases">
        <title>Sequencing the genomes of 1000 actinobacteria strains.</title>
        <authorList>
            <person name="Klenk H.-P."/>
        </authorList>
    </citation>
    <scope>NUCLEOTIDE SEQUENCE [LARGE SCALE GENOMIC DNA]</scope>
    <source>
        <strain evidence="7 8">DSM 18936</strain>
    </source>
</reference>
<evidence type="ECO:0000313" key="8">
    <source>
        <dbReference type="Proteomes" id="UP000294558"/>
    </source>
</evidence>
<comment type="subcellular location">
    <subcellularLocation>
        <location evidence="1">Membrane</location>
        <topology evidence="1">Multi-pass membrane protein</topology>
    </subcellularLocation>
</comment>
<keyword evidence="3 5" id="KW-1133">Transmembrane helix</keyword>
<evidence type="ECO:0000256" key="4">
    <source>
        <dbReference type="ARBA" id="ARBA00023136"/>
    </source>
</evidence>
<dbReference type="InterPro" id="IPR004837">
    <property type="entry name" value="NaCa_Exmemb"/>
</dbReference>
<evidence type="ECO:0000259" key="6">
    <source>
        <dbReference type="Pfam" id="PF01699"/>
    </source>
</evidence>
<dbReference type="RefSeq" id="WP_279586799.1">
    <property type="nucleotide sequence ID" value="NZ_SOAU01000001.1"/>
</dbReference>
<dbReference type="GO" id="GO:0005262">
    <property type="term" value="F:calcium channel activity"/>
    <property type="evidence" value="ECO:0007669"/>
    <property type="project" value="TreeGrafter"/>
</dbReference>
<feature type="transmembrane region" description="Helical" evidence="5">
    <location>
        <begin position="78"/>
        <end position="96"/>
    </location>
</feature>
<feature type="domain" description="Sodium/calcium exchanger membrane region" evidence="6">
    <location>
        <begin position="177"/>
        <end position="309"/>
    </location>
</feature>
<dbReference type="PANTHER" id="PTHR10846">
    <property type="entry name" value="SODIUM/POTASSIUM/CALCIUM EXCHANGER"/>
    <property type="match status" value="1"/>
</dbReference>
<name>A0A4V3EJF7_9ACTN</name>
<dbReference type="Pfam" id="PF01699">
    <property type="entry name" value="Na_Ca_ex"/>
    <property type="match status" value="2"/>
</dbReference>
<dbReference type="EMBL" id="SOAU01000001">
    <property type="protein sequence ID" value="TDT18158.1"/>
    <property type="molecule type" value="Genomic_DNA"/>
</dbReference>
<evidence type="ECO:0000256" key="3">
    <source>
        <dbReference type="ARBA" id="ARBA00022989"/>
    </source>
</evidence>
<dbReference type="InterPro" id="IPR004481">
    <property type="entry name" value="K/Na/Ca-exchanger"/>
</dbReference>
<proteinExistence type="predicted"/>
<feature type="transmembrane region" description="Helical" evidence="5">
    <location>
        <begin position="267"/>
        <end position="287"/>
    </location>
</feature>
<feature type="domain" description="Sodium/calcium exchanger membrane region" evidence="6">
    <location>
        <begin position="4"/>
        <end position="141"/>
    </location>
</feature>
<dbReference type="PANTHER" id="PTHR10846:SF8">
    <property type="entry name" value="INNER MEMBRANE PROTEIN YRBG"/>
    <property type="match status" value="1"/>
</dbReference>
<keyword evidence="2 5" id="KW-0812">Transmembrane</keyword>